<dbReference type="EMBL" id="DS113218">
    <property type="protein sequence ID" value="EAY18452.1"/>
    <property type="molecule type" value="Genomic_DNA"/>
</dbReference>
<accession>A2DM32</accession>
<evidence type="ECO:0000313" key="2">
    <source>
        <dbReference type="Proteomes" id="UP000001542"/>
    </source>
</evidence>
<dbReference type="VEuPathDB" id="TrichDB:TVAG_083030"/>
<sequence>MVGVNTYCDKFERLARLPPNSNETSGIKKISVVRNTNKIEFSIITDFIFHASFDILMSNLKIKISSKFFDSTFTKRSLWDYKDQNPKNITFYICVSQAADAKLELVSNELVLYSENMNIDPVAFLLPKRSWGHGKDDSPMLTDFCLSGNRITTFVYEDFFFKHPLSSNYNNFTHPCEDFKKQYNYKKIMDNSPIYFLTNNYEQSLKISILPILQELYNSQFRKRLIVSYTVNTPIIKLFSKIPQIKLLDSSTKCFNQNKFPVKESSDYSYIRKAIPITENKINNTILIIASNEMQKVPNIQSIINEKKAACTVNMISQNTPTDQYIQNIKTASEIWIFDEPSAYCMIYAQPGIIITHFMQNIPNWEFELARELGIFLSIADSISQSQNSEISNN</sequence>
<proteinExistence type="predicted"/>
<name>A2DM32_TRIV3</name>
<reference evidence="1" key="2">
    <citation type="journal article" date="2007" name="Science">
        <title>Draft genome sequence of the sexually transmitted pathogen Trichomonas vaginalis.</title>
        <authorList>
            <person name="Carlton J.M."/>
            <person name="Hirt R.P."/>
            <person name="Silva J.C."/>
            <person name="Delcher A.L."/>
            <person name="Schatz M."/>
            <person name="Zhao Q."/>
            <person name="Wortman J.R."/>
            <person name="Bidwell S.L."/>
            <person name="Alsmark U.C.M."/>
            <person name="Besteiro S."/>
            <person name="Sicheritz-Ponten T."/>
            <person name="Noel C.J."/>
            <person name="Dacks J.B."/>
            <person name="Foster P.G."/>
            <person name="Simillion C."/>
            <person name="Van de Peer Y."/>
            <person name="Miranda-Saavedra D."/>
            <person name="Barton G.J."/>
            <person name="Westrop G.D."/>
            <person name="Mueller S."/>
            <person name="Dessi D."/>
            <person name="Fiori P.L."/>
            <person name="Ren Q."/>
            <person name="Paulsen I."/>
            <person name="Zhang H."/>
            <person name="Bastida-Corcuera F.D."/>
            <person name="Simoes-Barbosa A."/>
            <person name="Brown M.T."/>
            <person name="Hayes R.D."/>
            <person name="Mukherjee M."/>
            <person name="Okumura C.Y."/>
            <person name="Schneider R."/>
            <person name="Smith A.J."/>
            <person name="Vanacova S."/>
            <person name="Villalvazo M."/>
            <person name="Haas B.J."/>
            <person name="Pertea M."/>
            <person name="Feldblyum T.V."/>
            <person name="Utterback T.R."/>
            <person name="Shu C.L."/>
            <person name="Osoegawa K."/>
            <person name="de Jong P.J."/>
            <person name="Hrdy I."/>
            <person name="Horvathova L."/>
            <person name="Zubacova Z."/>
            <person name="Dolezal P."/>
            <person name="Malik S.B."/>
            <person name="Logsdon J.M. Jr."/>
            <person name="Henze K."/>
            <person name="Gupta A."/>
            <person name="Wang C.C."/>
            <person name="Dunne R.L."/>
            <person name="Upcroft J.A."/>
            <person name="Upcroft P."/>
            <person name="White O."/>
            <person name="Salzberg S.L."/>
            <person name="Tang P."/>
            <person name="Chiu C.-H."/>
            <person name="Lee Y.-S."/>
            <person name="Embley T.M."/>
            <person name="Coombs G.H."/>
            <person name="Mottram J.C."/>
            <person name="Tachezy J."/>
            <person name="Fraser-Liggett C.M."/>
            <person name="Johnson P.J."/>
        </authorList>
    </citation>
    <scope>NUCLEOTIDE SEQUENCE [LARGE SCALE GENOMIC DNA]</scope>
    <source>
        <strain evidence="1">G3</strain>
    </source>
</reference>
<dbReference type="InParanoid" id="A2DM32"/>
<reference evidence="1" key="1">
    <citation type="submission" date="2006-10" db="EMBL/GenBank/DDBJ databases">
        <authorList>
            <person name="Amadeo P."/>
            <person name="Zhao Q."/>
            <person name="Wortman J."/>
            <person name="Fraser-Liggett C."/>
            <person name="Carlton J."/>
        </authorList>
    </citation>
    <scope>NUCLEOTIDE SEQUENCE</scope>
    <source>
        <strain evidence="1">G3</strain>
    </source>
</reference>
<protein>
    <submittedName>
        <fullName evidence="1">Uncharacterized protein</fullName>
    </submittedName>
</protein>
<dbReference type="RefSeq" id="XP_001579438.1">
    <property type="nucleotide sequence ID" value="XM_001579388.1"/>
</dbReference>
<dbReference type="VEuPathDB" id="TrichDB:TVAGG3_0984350"/>
<dbReference type="Proteomes" id="UP000001542">
    <property type="component" value="Unassembled WGS sequence"/>
</dbReference>
<evidence type="ECO:0000313" key="1">
    <source>
        <dbReference type="EMBL" id="EAY18452.1"/>
    </source>
</evidence>
<gene>
    <name evidence="1" type="ORF">TVAG_083030</name>
</gene>
<dbReference type="AlphaFoldDB" id="A2DM32"/>
<dbReference type="KEGG" id="tva:5463955"/>
<organism evidence="1 2">
    <name type="scientific">Trichomonas vaginalis (strain ATCC PRA-98 / G3)</name>
    <dbReference type="NCBI Taxonomy" id="412133"/>
    <lineage>
        <taxon>Eukaryota</taxon>
        <taxon>Metamonada</taxon>
        <taxon>Parabasalia</taxon>
        <taxon>Trichomonadida</taxon>
        <taxon>Trichomonadidae</taxon>
        <taxon>Trichomonas</taxon>
    </lineage>
</organism>
<keyword evidence="2" id="KW-1185">Reference proteome</keyword>